<dbReference type="EMBL" id="BGZK01001866">
    <property type="protein sequence ID" value="GBP87520.1"/>
    <property type="molecule type" value="Genomic_DNA"/>
</dbReference>
<keyword evidence="3" id="KW-1185">Reference proteome</keyword>
<evidence type="ECO:0000313" key="2">
    <source>
        <dbReference type="EMBL" id="GBP87520.1"/>
    </source>
</evidence>
<feature type="compositionally biased region" description="Basic and acidic residues" evidence="1">
    <location>
        <begin position="89"/>
        <end position="106"/>
    </location>
</feature>
<organism evidence="2 3">
    <name type="scientific">Eumeta variegata</name>
    <name type="common">Bagworm moth</name>
    <name type="synonym">Eumeta japonica</name>
    <dbReference type="NCBI Taxonomy" id="151549"/>
    <lineage>
        <taxon>Eukaryota</taxon>
        <taxon>Metazoa</taxon>
        <taxon>Ecdysozoa</taxon>
        <taxon>Arthropoda</taxon>
        <taxon>Hexapoda</taxon>
        <taxon>Insecta</taxon>
        <taxon>Pterygota</taxon>
        <taxon>Neoptera</taxon>
        <taxon>Endopterygota</taxon>
        <taxon>Lepidoptera</taxon>
        <taxon>Glossata</taxon>
        <taxon>Ditrysia</taxon>
        <taxon>Tineoidea</taxon>
        <taxon>Psychidae</taxon>
        <taxon>Oiketicinae</taxon>
        <taxon>Eumeta</taxon>
    </lineage>
</organism>
<dbReference type="OrthoDB" id="10022108at2759"/>
<sequence>MKRGAKASQRVPAILYEIVLALSDSRSRHKYNLEAEHQTRTRTGANRKNPQQRLTNVVKTLTEELSQARRRPKSLDETKSIKGTGWVMKQRESKETNKDVKKRLLE</sequence>
<evidence type="ECO:0000256" key="1">
    <source>
        <dbReference type="SAM" id="MobiDB-lite"/>
    </source>
</evidence>
<gene>
    <name evidence="2" type="ORF">EVAR_86557_1</name>
</gene>
<accession>A0A4C1ZI73</accession>
<dbReference type="AlphaFoldDB" id="A0A4C1ZI73"/>
<proteinExistence type="predicted"/>
<name>A0A4C1ZI73_EUMVA</name>
<comment type="caution">
    <text evidence="2">The sequence shown here is derived from an EMBL/GenBank/DDBJ whole genome shotgun (WGS) entry which is preliminary data.</text>
</comment>
<evidence type="ECO:0000313" key="3">
    <source>
        <dbReference type="Proteomes" id="UP000299102"/>
    </source>
</evidence>
<reference evidence="2 3" key="1">
    <citation type="journal article" date="2019" name="Commun. Biol.">
        <title>The bagworm genome reveals a unique fibroin gene that provides high tensile strength.</title>
        <authorList>
            <person name="Kono N."/>
            <person name="Nakamura H."/>
            <person name="Ohtoshi R."/>
            <person name="Tomita M."/>
            <person name="Numata K."/>
            <person name="Arakawa K."/>
        </authorList>
    </citation>
    <scope>NUCLEOTIDE SEQUENCE [LARGE SCALE GENOMIC DNA]</scope>
</reference>
<protein>
    <submittedName>
        <fullName evidence="2">Uncharacterized protein</fullName>
    </submittedName>
</protein>
<dbReference type="Proteomes" id="UP000299102">
    <property type="component" value="Unassembled WGS sequence"/>
</dbReference>
<feature type="region of interest" description="Disordered" evidence="1">
    <location>
        <begin position="64"/>
        <end position="106"/>
    </location>
</feature>